<name>A0AAF0BVK7_9ACTN</name>
<dbReference type="KEGG" id="ima:PO878_00225"/>
<dbReference type="InterPro" id="IPR012338">
    <property type="entry name" value="Beta-lactam/transpept-like"/>
</dbReference>
<evidence type="ECO:0000259" key="1">
    <source>
        <dbReference type="Pfam" id="PF00905"/>
    </source>
</evidence>
<dbReference type="GO" id="GO:0005886">
    <property type="term" value="C:plasma membrane"/>
    <property type="evidence" value="ECO:0007669"/>
    <property type="project" value="TreeGrafter"/>
</dbReference>
<sequence>MDRQIKKLGIALVVCFGLLFAQVNYIQFFGAERLNERPDNTREQTREFARPRGQILAADGSVLAFSVEERSQFRYRRIYPEGALFGPVTGYYSAILGATGVERSYGNELSGTTPELRFGNLSDLFVDRENVGNVHLTLRRDVQQIATELLGDREGSVVALDPRTGAVDAMVSFPSYDPNPLSSNDTEATDIKTVLDADPENPLLFRAYQDIFFPGSTFKVVTASTAVEAGIVTQDSPDYPVQSGFDVDFTDQDLRNFGGSSCGGTLFEILRESCNWSFAQMGVDLGPERMIAGAEAYGFNAEPPVDLPAPATSQFPTEFPDDEGNGPLARASIGQGDVSASPLQMALVTAGIVNGGSVPTPHVMDRVTDEEGEVVSTFAPSEWTRATSAETADVIRRGMVEVAQPGGTAEGLQIPGLEVGGKTGTAQLGTDPPRSHAWILGFAGPPGQPPEVAVAVIVEGQDGASEQTGGRVAAPIARAVMEAVLAARGGQ</sequence>
<dbReference type="AlphaFoldDB" id="A0AAF0BVK7"/>
<organism evidence="3 4">
    <name type="scientific">Iamia majanohamensis</name>
    <dbReference type="NCBI Taxonomy" id="467976"/>
    <lineage>
        <taxon>Bacteria</taxon>
        <taxon>Bacillati</taxon>
        <taxon>Actinomycetota</taxon>
        <taxon>Acidimicrobiia</taxon>
        <taxon>Acidimicrobiales</taxon>
        <taxon>Iamiaceae</taxon>
        <taxon>Iamia</taxon>
    </lineage>
</organism>
<dbReference type="EMBL" id="CP116942">
    <property type="protein sequence ID" value="WCO67148.1"/>
    <property type="molecule type" value="Genomic_DNA"/>
</dbReference>
<dbReference type="RefSeq" id="WP_272736670.1">
    <property type="nucleotide sequence ID" value="NZ_CP116942.1"/>
</dbReference>
<evidence type="ECO:0000259" key="2">
    <source>
        <dbReference type="Pfam" id="PF21922"/>
    </source>
</evidence>
<keyword evidence="4" id="KW-1185">Reference proteome</keyword>
<dbReference type="InterPro" id="IPR050515">
    <property type="entry name" value="Beta-lactam/transpept"/>
</dbReference>
<protein>
    <submittedName>
        <fullName evidence="3">Penicillin-binding protein 2</fullName>
    </submittedName>
</protein>
<dbReference type="SUPFAM" id="SSF56601">
    <property type="entry name" value="beta-lactamase/transpeptidase-like"/>
    <property type="match status" value="1"/>
</dbReference>
<feature type="domain" description="Penicillin binding protein A dimerisation" evidence="2">
    <location>
        <begin position="52"/>
        <end position="133"/>
    </location>
</feature>
<dbReference type="PANTHER" id="PTHR30627:SF24">
    <property type="entry name" value="PENICILLIN-BINDING PROTEIN 4B"/>
    <property type="match status" value="1"/>
</dbReference>
<dbReference type="Gene3D" id="3.90.1310.10">
    <property type="entry name" value="Penicillin-binding protein 2a (Domain 2)"/>
    <property type="match status" value="1"/>
</dbReference>
<gene>
    <name evidence="3" type="ORF">PO878_00225</name>
</gene>
<accession>A0AAF0BVK7</accession>
<feature type="domain" description="Penicillin-binding protein transpeptidase" evidence="1">
    <location>
        <begin position="155"/>
        <end position="482"/>
    </location>
</feature>
<dbReference type="Proteomes" id="UP001216390">
    <property type="component" value="Chromosome"/>
</dbReference>
<dbReference type="Gene3D" id="3.40.710.10">
    <property type="entry name" value="DD-peptidase/beta-lactamase superfamily"/>
    <property type="match status" value="1"/>
</dbReference>
<dbReference type="InterPro" id="IPR036138">
    <property type="entry name" value="PBP_dimer_sf"/>
</dbReference>
<dbReference type="PANTHER" id="PTHR30627">
    <property type="entry name" value="PEPTIDOGLYCAN D,D-TRANSPEPTIDASE"/>
    <property type="match status" value="1"/>
</dbReference>
<dbReference type="GO" id="GO:0008658">
    <property type="term" value="F:penicillin binding"/>
    <property type="evidence" value="ECO:0007669"/>
    <property type="project" value="InterPro"/>
</dbReference>
<evidence type="ECO:0000313" key="4">
    <source>
        <dbReference type="Proteomes" id="UP001216390"/>
    </source>
</evidence>
<reference evidence="3" key="1">
    <citation type="submission" date="2023-01" db="EMBL/GenBank/DDBJ databases">
        <title>The diversity of Class Acidimicrobiia in South China Sea sediment environments and the proposal of Iamia marina sp. nov., a novel species of the genus Iamia.</title>
        <authorList>
            <person name="He Y."/>
            <person name="Tian X."/>
        </authorList>
    </citation>
    <scope>NUCLEOTIDE SEQUENCE</scope>
    <source>
        <strain evidence="3">DSM 19957</strain>
    </source>
</reference>
<dbReference type="SUPFAM" id="SSF56519">
    <property type="entry name" value="Penicillin binding protein dimerisation domain"/>
    <property type="match status" value="1"/>
</dbReference>
<dbReference type="Pfam" id="PF00905">
    <property type="entry name" value="Transpeptidase"/>
    <property type="match status" value="1"/>
</dbReference>
<dbReference type="InterPro" id="IPR001460">
    <property type="entry name" value="PCN-bd_Tpept"/>
</dbReference>
<dbReference type="GO" id="GO:0071555">
    <property type="term" value="P:cell wall organization"/>
    <property type="evidence" value="ECO:0007669"/>
    <property type="project" value="TreeGrafter"/>
</dbReference>
<dbReference type="GO" id="GO:0071972">
    <property type="term" value="F:peptidoglycan L,D-transpeptidase activity"/>
    <property type="evidence" value="ECO:0007669"/>
    <property type="project" value="TreeGrafter"/>
</dbReference>
<evidence type="ECO:0000313" key="3">
    <source>
        <dbReference type="EMBL" id="WCO67148.1"/>
    </source>
</evidence>
<proteinExistence type="predicted"/>
<dbReference type="Pfam" id="PF21922">
    <property type="entry name" value="PBP_dimer_2"/>
    <property type="match status" value="1"/>
</dbReference>
<dbReference type="InterPro" id="IPR054120">
    <property type="entry name" value="PBPA_dimer"/>
</dbReference>